<dbReference type="EMBL" id="JAEHFL010000003">
    <property type="protein sequence ID" value="MBK3427399.1"/>
    <property type="molecule type" value="Genomic_DNA"/>
</dbReference>
<keyword evidence="4" id="KW-1185">Reference proteome</keyword>
<keyword evidence="2" id="KW-0547">Nucleotide-binding</keyword>
<reference evidence="3 4" key="1">
    <citation type="submission" date="2020-12" db="EMBL/GenBank/DDBJ databases">
        <title>Draft genome sequence of the commensal strain Corynebacterium tuberculostearicum MFP09/CIP 102622 isolated from human skin.</title>
        <authorList>
            <person name="Boukerb A.M."/>
            <person name="Janvier X."/>
            <person name="Feuilloley M.G.J."/>
            <person name="Groboillot A."/>
        </authorList>
    </citation>
    <scope>NUCLEOTIDE SEQUENCE [LARGE SCALE GENOMIC DNA]</scope>
    <source>
        <strain evidence="3 4">CIP 102622</strain>
    </source>
</reference>
<proteinExistence type="predicted"/>
<protein>
    <submittedName>
        <fullName evidence="3">Fic family protein</fullName>
    </submittedName>
</protein>
<comment type="caution">
    <text evidence="3">The sequence shown here is derived from an EMBL/GenBank/DDBJ whole genome shotgun (WGS) entry which is preliminary data.</text>
</comment>
<organism evidence="3 4">
    <name type="scientific">Corynebacterium tuberculostearicum</name>
    <dbReference type="NCBI Taxonomy" id="38304"/>
    <lineage>
        <taxon>Bacteria</taxon>
        <taxon>Bacillati</taxon>
        <taxon>Actinomycetota</taxon>
        <taxon>Actinomycetes</taxon>
        <taxon>Mycobacteriales</taxon>
        <taxon>Corynebacteriaceae</taxon>
        <taxon>Corynebacterium</taxon>
    </lineage>
</organism>
<name>A0A7Z0CVD5_9CORY</name>
<dbReference type="PANTHER" id="PTHR13504:SF40">
    <property type="entry name" value="FIDO DOMAIN-CONTAINING PROTEIN"/>
    <property type="match status" value="1"/>
</dbReference>
<dbReference type="InterPro" id="IPR040198">
    <property type="entry name" value="Fido_containing"/>
</dbReference>
<dbReference type="AlphaFoldDB" id="A0A7Z0CVD5"/>
<sequence>MIEEIQSSNEIEGVHSTKKEIAEALSKADSTSTKRFEEMSALYSSLTGLDGSEVSFPTQLEDIRALYDSLLKGEIDAENGIDGELFRNGVVHIFGGSTQFTSEAHNEQDIRTRLQQFLACQASTSNGLINALAGHFMFEHTHPFYDGNGRLGRFLMGLKLREILSVPTAMSLSRELSKDRQKYYKSFTVTEEPLNRGEATFFVIALLEMLSSAQESLLNSLERKKFALEKLEGRIQELRNGPGTSKEDRRLNILFIMGQAALFGPLLGLDLDTLATYLDKSKQTVRADTKRLVKEGLLEERSHKPLSFALTEEAREFLDIE</sequence>
<dbReference type="Pfam" id="PF02661">
    <property type="entry name" value="Fic"/>
    <property type="match status" value="1"/>
</dbReference>
<evidence type="ECO:0000256" key="1">
    <source>
        <dbReference type="PIRSR" id="PIRSR640198-1"/>
    </source>
</evidence>
<dbReference type="GO" id="GO:0005524">
    <property type="term" value="F:ATP binding"/>
    <property type="evidence" value="ECO:0007669"/>
    <property type="project" value="UniProtKB-KW"/>
</dbReference>
<evidence type="ECO:0000256" key="2">
    <source>
        <dbReference type="PIRSR" id="PIRSR640198-2"/>
    </source>
</evidence>
<evidence type="ECO:0000313" key="4">
    <source>
        <dbReference type="Proteomes" id="UP000603369"/>
    </source>
</evidence>
<feature type="active site" evidence="1">
    <location>
        <position position="142"/>
    </location>
</feature>
<dbReference type="PROSITE" id="PS51459">
    <property type="entry name" value="FIDO"/>
    <property type="match status" value="1"/>
</dbReference>
<dbReference type="InterPro" id="IPR003812">
    <property type="entry name" value="Fido"/>
</dbReference>
<dbReference type="GeneID" id="78320505"/>
<dbReference type="RefSeq" id="WP_179386785.1">
    <property type="nucleotide sequence ID" value="NZ_CP068156.1"/>
</dbReference>
<dbReference type="Proteomes" id="UP000603369">
    <property type="component" value="Unassembled WGS sequence"/>
</dbReference>
<accession>A0A7Z0CVD5</accession>
<dbReference type="InterPro" id="IPR036597">
    <property type="entry name" value="Fido-like_dom_sf"/>
</dbReference>
<dbReference type="Gene3D" id="1.10.3290.10">
    <property type="entry name" value="Fido-like domain"/>
    <property type="match status" value="1"/>
</dbReference>
<dbReference type="PANTHER" id="PTHR13504">
    <property type="entry name" value="FIDO DOMAIN-CONTAINING PROTEIN DDB_G0283145"/>
    <property type="match status" value="1"/>
</dbReference>
<feature type="binding site" evidence="2">
    <location>
        <begin position="183"/>
        <end position="184"/>
    </location>
    <ligand>
        <name>ATP</name>
        <dbReference type="ChEBI" id="CHEBI:30616"/>
    </ligand>
</feature>
<gene>
    <name evidence="3" type="ORF">JDP02_02585</name>
</gene>
<dbReference type="SUPFAM" id="SSF140931">
    <property type="entry name" value="Fic-like"/>
    <property type="match status" value="1"/>
</dbReference>
<feature type="binding site" evidence="2">
    <location>
        <begin position="146"/>
        <end position="153"/>
    </location>
    <ligand>
        <name>ATP</name>
        <dbReference type="ChEBI" id="CHEBI:30616"/>
    </ligand>
</feature>
<evidence type="ECO:0000313" key="3">
    <source>
        <dbReference type="EMBL" id="MBK3427399.1"/>
    </source>
</evidence>
<keyword evidence="2" id="KW-0067">ATP-binding</keyword>